<dbReference type="InterPro" id="IPR018389">
    <property type="entry name" value="DctP_fam"/>
</dbReference>
<keyword evidence="1" id="KW-0732">Signal</keyword>
<keyword evidence="2" id="KW-1133">Transmembrane helix</keyword>
<proteinExistence type="predicted"/>
<feature type="transmembrane region" description="Helical" evidence="2">
    <location>
        <begin position="12"/>
        <end position="34"/>
    </location>
</feature>
<organism evidence="3">
    <name type="scientific">Magnetococcus massalia (strain MO-1)</name>
    <dbReference type="NCBI Taxonomy" id="451514"/>
    <lineage>
        <taxon>Bacteria</taxon>
        <taxon>Pseudomonadati</taxon>
        <taxon>Pseudomonadota</taxon>
        <taxon>Magnetococcia</taxon>
        <taxon>Magnetococcales</taxon>
        <taxon>Magnetococcaceae</taxon>
        <taxon>Magnetococcus</taxon>
    </lineage>
</organism>
<accession>A0A1S7LM44</accession>
<evidence type="ECO:0000256" key="1">
    <source>
        <dbReference type="ARBA" id="ARBA00022729"/>
    </source>
</evidence>
<dbReference type="EMBL" id="LO017727">
    <property type="protein sequence ID" value="CRH07239.1"/>
    <property type="molecule type" value="Genomic_DNA"/>
</dbReference>
<gene>
    <name evidence="3" type="ORF">MAGMO_3098</name>
</gene>
<protein>
    <submittedName>
        <fullName evidence="3">Putative TRAP-type C4-dicarboxylate transport system, periplasmic component</fullName>
    </submittedName>
</protein>
<dbReference type="GO" id="GO:0055085">
    <property type="term" value="P:transmembrane transport"/>
    <property type="evidence" value="ECO:0007669"/>
    <property type="project" value="InterPro"/>
</dbReference>
<keyword evidence="2" id="KW-0472">Membrane</keyword>
<reference evidence="3" key="1">
    <citation type="submission" date="2015-04" db="EMBL/GenBank/DDBJ databases">
        <authorList>
            <person name="Syromyatnikov M.Y."/>
            <person name="Popov V.N."/>
        </authorList>
    </citation>
    <scope>NUCLEOTIDE SEQUENCE</scope>
    <source>
        <strain evidence="3">MO-1</strain>
    </source>
</reference>
<dbReference type="PANTHER" id="PTHR33376">
    <property type="match status" value="1"/>
</dbReference>
<dbReference type="Gene3D" id="3.40.190.170">
    <property type="entry name" value="Bacterial extracellular solute-binding protein, family 7"/>
    <property type="match status" value="1"/>
</dbReference>
<dbReference type="InterPro" id="IPR038404">
    <property type="entry name" value="TRAP_DctP_sf"/>
</dbReference>
<dbReference type="Pfam" id="PF03480">
    <property type="entry name" value="DctP"/>
    <property type="match status" value="1"/>
</dbReference>
<sequence length="339" mass="38028">MVGTEGPRNMAIFFGRVFAIILLLASPLGATALYGQNSAPEQVVIAHMFAAGSPPDQLANQLAPELKKILSLKRVTVAGGARLGDERDNLRQLQQDEIELAIVGTLIFSYLTPEYRLIVTPFLHRTLEQVQALYTSSLGDEIRARVRQQGVEILGWYCIGQRLLTANRPIIAPQQLRGLKLRLPPDPAWQATWHALGTAPRIIAFPQLYDALKQGEVEAQENPASLIRAKKFYQVQRYLMLTKHLVQTQFVVVSNRFMQRLTPGQQQQLRQLVKGYAQQACDRTRKNQQSDIQWLTTHGGMQAIELDLFPQAEQILPHVARSLDGDAGVALFKRIKEIP</sequence>
<name>A0A1S7LM44_MAGMO</name>
<dbReference type="CDD" id="cd13603">
    <property type="entry name" value="PBP2_TRAP_Siap_TeaA_like"/>
    <property type="match status" value="1"/>
</dbReference>
<dbReference type="AlphaFoldDB" id="A0A1S7LM44"/>
<dbReference type="NCBIfam" id="NF037995">
    <property type="entry name" value="TRAP_S1"/>
    <property type="match status" value="1"/>
</dbReference>
<keyword evidence="2" id="KW-0812">Transmembrane</keyword>
<evidence type="ECO:0000256" key="2">
    <source>
        <dbReference type="SAM" id="Phobius"/>
    </source>
</evidence>
<evidence type="ECO:0000313" key="3">
    <source>
        <dbReference type="EMBL" id="CRH07239.1"/>
    </source>
</evidence>
<dbReference type="PANTHER" id="PTHR33376:SF4">
    <property type="entry name" value="SIALIC ACID-BINDING PERIPLASMIC PROTEIN SIAP"/>
    <property type="match status" value="1"/>
</dbReference>